<dbReference type="InterPro" id="IPR013785">
    <property type="entry name" value="Aldolase_TIM"/>
</dbReference>
<reference evidence="2" key="1">
    <citation type="submission" date="2023-10" db="EMBL/GenBank/DDBJ databases">
        <title>Chromosome-level genome of the transformable northern wattle, Acacia crassicarpa.</title>
        <authorList>
            <person name="Massaro I."/>
            <person name="Sinha N.R."/>
            <person name="Poethig S."/>
            <person name="Leichty A.R."/>
        </authorList>
    </citation>
    <scope>NUCLEOTIDE SEQUENCE</scope>
    <source>
        <strain evidence="2">Acra3RX</strain>
        <tissue evidence="2">Leaf</tissue>
    </source>
</reference>
<name>A0AAE1MWH8_9FABA</name>
<dbReference type="PANTHER" id="PTHR10683:SF18">
    <property type="entry name" value="TRANSALDOLASE"/>
    <property type="match status" value="1"/>
</dbReference>
<dbReference type="InterPro" id="IPR001585">
    <property type="entry name" value="TAL/FSA"/>
</dbReference>
<dbReference type="EMBL" id="JAWXYG010000003">
    <property type="protein sequence ID" value="KAK4278532.1"/>
    <property type="molecule type" value="Genomic_DNA"/>
</dbReference>
<keyword evidence="1" id="KW-0704">Schiff base</keyword>
<dbReference type="SUPFAM" id="SSF51569">
    <property type="entry name" value="Aldolase"/>
    <property type="match status" value="1"/>
</dbReference>
<comment type="caution">
    <text evidence="2">The sequence shown here is derived from an EMBL/GenBank/DDBJ whole genome shotgun (WGS) entry which is preliminary data.</text>
</comment>
<dbReference type="AlphaFoldDB" id="A0AAE1MWH8"/>
<dbReference type="Gene3D" id="3.20.20.70">
    <property type="entry name" value="Aldolase class I"/>
    <property type="match status" value="1"/>
</dbReference>
<proteinExistence type="predicted"/>
<evidence type="ECO:0000313" key="2">
    <source>
        <dbReference type="EMBL" id="KAK4278532.1"/>
    </source>
</evidence>
<dbReference type="PANTHER" id="PTHR10683">
    <property type="entry name" value="TRANSALDOLASE"/>
    <property type="match status" value="1"/>
</dbReference>
<accession>A0AAE1MWH8</accession>
<organism evidence="2 3">
    <name type="scientific">Acacia crassicarpa</name>
    <name type="common">northern wattle</name>
    <dbReference type="NCBI Taxonomy" id="499986"/>
    <lineage>
        <taxon>Eukaryota</taxon>
        <taxon>Viridiplantae</taxon>
        <taxon>Streptophyta</taxon>
        <taxon>Embryophyta</taxon>
        <taxon>Tracheophyta</taxon>
        <taxon>Spermatophyta</taxon>
        <taxon>Magnoliopsida</taxon>
        <taxon>eudicotyledons</taxon>
        <taxon>Gunneridae</taxon>
        <taxon>Pentapetalae</taxon>
        <taxon>rosids</taxon>
        <taxon>fabids</taxon>
        <taxon>Fabales</taxon>
        <taxon>Fabaceae</taxon>
        <taxon>Caesalpinioideae</taxon>
        <taxon>mimosoid clade</taxon>
        <taxon>Acacieae</taxon>
        <taxon>Acacia</taxon>
    </lineage>
</organism>
<keyword evidence="3" id="KW-1185">Reference proteome</keyword>
<dbReference type="Pfam" id="PF00923">
    <property type="entry name" value="TAL_FSA"/>
    <property type="match status" value="1"/>
</dbReference>
<evidence type="ECO:0000256" key="1">
    <source>
        <dbReference type="ARBA" id="ARBA00023270"/>
    </source>
</evidence>
<sequence>MTLFTTPSISAAPFRHCQSLHFSTLVTKPKQWDEESTSGAFVFEEESLFISPCLRVSDFLSAQLGGEEELIQDDKRGALRISHMPWLIRKAELPNPYTVHDLLKLYNDINVPPKCLLFKIPSTWQGIEAANLLESEGIQTHLTFVYRLRLVHL</sequence>
<dbReference type="GO" id="GO:0005975">
    <property type="term" value="P:carbohydrate metabolic process"/>
    <property type="evidence" value="ECO:0007669"/>
    <property type="project" value="InterPro"/>
</dbReference>
<dbReference type="Proteomes" id="UP001293593">
    <property type="component" value="Unassembled WGS sequence"/>
</dbReference>
<gene>
    <name evidence="2" type="ORF">QN277_016368</name>
</gene>
<evidence type="ECO:0000313" key="3">
    <source>
        <dbReference type="Proteomes" id="UP001293593"/>
    </source>
</evidence>
<protein>
    <submittedName>
        <fullName evidence="2">Uncharacterized protein</fullName>
    </submittedName>
</protein>